<comment type="caution">
    <text evidence="1">The sequence shown here is derived from an EMBL/GenBank/DDBJ whole genome shotgun (WGS) entry which is preliminary data.</text>
</comment>
<keyword evidence="2" id="KW-1185">Reference proteome</keyword>
<dbReference type="PANTHER" id="PTHR46579:SF2">
    <property type="entry name" value="C2H2-TYPE DOMAIN-CONTAINING PROTEIN"/>
    <property type="match status" value="1"/>
</dbReference>
<dbReference type="Proteomes" id="UP000247702">
    <property type="component" value="Unassembled WGS sequence"/>
</dbReference>
<proteinExistence type="predicted"/>
<reference evidence="1 2" key="1">
    <citation type="submission" date="2017-11" db="EMBL/GenBank/DDBJ databases">
        <title>The genome of Rhizophagus clarus HR1 reveals common genetic basis of auxotrophy among arbuscular mycorrhizal fungi.</title>
        <authorList>
            <person name="Kobayashi Y."/>
        </authorList>
    </citation>
    <scope>NUCLEOTIDE SEQUENCE [LARGE SCALE GENOMIC DNA]</scope>
    <source>
        <strain evidence="1 2">HR1</strain>
    </source>
</reference>
<name>A0A2Z6QJ35_9GLOM</name>
<dbReference type="PANTHER" id="PTHR46579">
    <property type="entry name" value="F5/8 TYPE C DOMAIN-CONTAINING PROTEIN-RELATED"/>
    <property type="match status" value="1"/>
</dbReference>
<organism evidence="1 2">
    <name type="scientific">Rhizophagus clarus</name>
    <dbReference type="NCBI Taxonomy" id="94130"/>
    <lineage>
        <taxon>Eukaryota</taxon>
        <taxon>Fungi</taxon>
        <taxon>Fungi incertae sedis</taxon>
        <taxon>Mucoromycota</taxon>
        <taxon>Glomeromycotina</taxon>
        <taxon>Glomeromycetes</taxon>
        <taxon>Glomerales</taxon>
        <taxon>Glomeraceae</taxon>
        <taxon>Rhizophagus</taxon>
    </lineage>
</organism>
<sequence>MAIICCSSNIPAARKLCGYISVLAACHQCYKQANNGNFSGFDDVAEWFKTRDLEEFCEDAVKWHNCKSKDERNHHVSNNLVRWTELLRLPYFNPIRHCVIDPMHNLFLGIASWITNNQRLINGVKLIEPQKTTGSLAAYNDLEFETLLQLKQIFCCELEDTITGSEFYPKKFLNPIKNRVELPKNLYKHLITYYNEVYGEDMNVEFSSMSNLIDKGLQNDSYIVVQPMWKNSDGS</sequence>
<dbReference type="AlphaFoldDB" id="A0A2Z6QJ35"/>
<gene>
    <name evidence="1" type="ORF">RclHR1_16480001</name>
</gene>
<protein>
    <submittedName>
        <fullName evidence="1">Uncharacterized protein</fullName>
    </submittedName>
</protein>
<evidence type="ECO:0000313" key="1">
    <source>
        <dbReference type="EMBL" id="GBB89685.1"/>
    </source>
</evidence>
<accession>A0A2Z6QJ35</accession>
<dbReference type="STRING" id="94130.A0A2Z6QJ35"/>
<evidence type="ECO:0000313" key="2">
    <source>
        <dbReference type="Proteomes" id="UP000247702"/>
    </source>
</evidence>
<dbReference type="EMBL" id="BEXD01000722">
    <property type="protein sequence ID" value="GBB89685.1"/>
    <property type="molecule type" value="Genomic_DNA"/>
</dbReference>